<dbReference type="InterPro" id="IPR033900">
    <property type="entry name" value="Gram_neg_porin_domain"/>
</dbReference>
<evidence type="ECO:0000256" key="4">
    <source>
        <dbReference type="SAM" id="SignalP"/>
    </source>
</evidence>
<dbReference type="Pfam" id="PF13609">
    <property type="entry name" value="Porin_4"/>
    <property type="match status" value="1"/>
</dbReference>
<keyword evidence="3" id="KW-0472">Membrane</keyword>
<dbReference type="EMBL" id="JBBMRA010000006">
    <property type="protein sequence ID" value="MEM5536458.1"/>
    <property type="molecule type" value="Genomic_DNA"/>
</dbReference>
<gene>
    <name evidence="6" type="ORF">WNY58_08650</name>
</gene>
<dbReference type="InterPro" id="IPR050298">
    <property type="entry name" value="Gram-neg_bact_OMP"/>
</dbReference>
<dbReference type="Proteomes" id="UP001449225">
    <property type="component" value="Unassembled WGS sequence"/>
</dbReference>
<protein>
    <submittedName>
        <fullName evidence="6">Porin</fullName>
    </submittedName>
</protein>
<evidence type="ECO:0000313" key="6">
    <source>
        <dbReference type="EMBL" id="MEM5536458.1"/>
    </source>
</evidence>
<name>A0ABU9TRW4_9GAMM</name>
<keyword evidence="2 4" id="KW-0732">Signal</keyword>
<proteinExistence type="predicted"/>
<dbReference type="SUPFAM" id="SSF56935">
    <property type="entry name" value="Porins"/>
    <property type="match status" value="1"/>
</dbReference>
<sequence>MECIKIKKLILASAIAAIAANSATAATIYEDKGLTFKIKGDWQVQLRDNASKTKDAEVEFDDLEIKNSIIYDLGNGLTAYGQLDFGFKKAAEDEIDGDQLEEAYLGLKSHGVSVQVGKMDNAADDFGVENAKENALGDDVFDEFGSVDGDDVIRFDADFDVAHVAISHELEADGEKSENGESTEIYVEGGFDAITLGAAYQTLKATPTSSSVDIWGVSASYDAGFAEFGVDYGVSDQGGSNNDVAMTNLVATFKASKTTKIAVGYVEHDYDAANSDEDAIYANVVYKFPAQKNVSVFAEITNRDDDAGTDYELDVLAGMRIKF</sequence>
<feature type="signal peptide" evidence="4">
    <location>
        <begin position="1"/>
        <end position="25"/>
    </location>
</feature>
<evidence type="ECO:0000256" key="3">
    <source>
        <dbReference type="ARBA" id="ARBA00023136"/>
    </source>
</evidence>
<accession>A0ABU9TRW4</accession>
<organism evidence="6 7">
    <name type="scientific">Neptuniibacter pectenicola</name>
    <dbReference type="NCBI Taxonomy" id="1806669"/>
    <lineage>
        <taxon>Bacteria</taxon>
        <taxon>Pseudomonadati</taxon>
        <taxon>Pseudomonadota</taxon>
        <taxon>Gammaproteobacteria</taxon>
        <taxon>Oceanospirillales</taxon>
        <taxon>Oceanospirillaceae</taxon>
        <taxon>Neptuniibacter</taxon>
    </lineage>
</organism>
<evidence type="ECO:0000259" key="5">
    <source>
        <dbReference type="Pfam" id="PF13609"/>
    </source>
</evidence>
<dbReference type="InterPro" id="IPR023614">
    <property type="entry name" value="Porin_dom_sf"/>
</dbReference>
<dbReference type="PANTHER" id="PTHR34501">
    <property type="entry name" value="PROTEIN YDDL-RELATED"/>
    <property type="match status" value="1"/>
</dbReference>
<dbReference type="Gene3D" id="2.40.160.10">
    <property type="entry name" value="Porin"/>
    <property type="match status" value="1"/>
</dbReference>
<dbReference type="PANTHER" id="PTHR34501:SF2">
    <property type="entry name" value="OUTER MEMBRANE PORIN F-RELATED"/>
    <property type="match status" value="1"/>
</dbReference>
<comment type="subcellular location">
    <subcellularLocation>
        <location evidence="1">Cell outer membrane</location>
        <topology evidence="1">Multi-pass membrane protein</topology>
    </subcellularLocation>
</comment>
<feature type="domain" description="Porin" evidence="5">
    <location>
        <begin position="12"/>
        <end position="307"/>
    </location>
</feature>
<keyword evidence="7" id="KW-1185">Reference proteome</keyword>
<comment type="caution">
    <text evidence="6">The sequence shown here is derived from an EMBL/GenBank/DDBJ whole genome shotgun (WGS) entry which is preliminary data.</text>
</comment>
<feature type="chain" id="PRO_5046042195" evidence="4">
    <location>
        <begin position="26"/>
        <end position="323"/>
    </location>
</feature>
<evidence type="ECO:0000256" key="1">
    <source>
        <dbReference type="ARBA" id="ARBA00004571"/>
    </source>
</evidence>
<dbReference type="RefSeq" id="WP_339889716.1">
    <property type="nucleotide sequence ID" value="NZ_CAXBCE010000001.1"/>
</dbReference>
<evidence type="ECO:0000313" key="7">
    <source>
        <dbReference type="Proteomes" id="UP001449225"/>
    </source>
</evidence>
<evidence type="ECO:0000256" key="2">
    <source>
        <dbReference type="ARBA" id="ARBA00022729"/>
    </source>
</evidence>
<reference evidence="6 7" key="1">
    <citation type="submission" date="2024-03" db="EMBL/GenBank/DDBJ databases">
        <title>Community enrichment and isolation of bacterial strains for fucoidan degradation.</title>
        <authorList>
            <person name="Sichert A."/>
        </authorList>
    </citation>
    <scope>NUCLEOTIDE SEQUENCE [LARGE SCALE GENOMIC DNA]</scope>
    <source>
        <strain evidence="6 7">AS76</strain>
    </source>
</reference>